<keyword evidence="1" id="KW-0456">Lyase</keyword>
<organism evidence="1 2">
    <name type="scientific">Roseateles aquae</name>
    <dbReference type="NCBI Taxonomy" id="3077235"/>
    <lineage>
        <taxon>Bacteria</taxon>
        <taxon>Pseudomonadati</taxon>
        <taxon>Pseudomonadota</taxon>
        <taxon>Betaproteobacteria</taxon>
        <taxon>Burkholderiales</taxon>
        <taxon>Sphaerotilaceae</taxon>
        <taxon>Roseateles</taxon>
    </lineage>
</organism>
<dbReference type="EMBL" id="JAVXZY010000013">
    <property type="protein sequence ID" value="MDT9002105.1"/>
    <property type="molecule type" value="Genomic_DNA"/>
</dbReference>
<protein>
    <submittedName>
        <fullName evidence="1">Enoyl-CoA-hydratase DpgB</fullName>
        <ecNumber evidence="1">4.2.1.17</ecNumber>
    </submittedName>
</protein>
<sequence length="222" mass="24126">MSSARLMAEIGRACDEAEDNPGTVLQIQLHGVAPGTPSQCAWGEGAEVQLVSQWERTLRRLERLPAPLIAAFEGDCVGLLFDVLLIADYRIAAPNTRFELPKVHSAVWPGMTLYRLTSQLGIGAARRLVLFGQVLSAEQALSTGLLDELDAEPRSRAEAFCQQTAVPAWRDVAVRRRLMLEVASTPYEEALGAHLAASDRTLRAAAVARQAELSRSLDIQPA</sequence>
<dbReference type="RefSeq" id="WP_315652994.1">
    <property type="nucleotide sequence ID" value="NZ_JAVXZY010000013.1"/>
</dbReference>
<dbReference type="SUPFAM" id="SSF52096">
    <property type="entry name" value="ClpP/crotonase"/>
    <property type="match status" value="1"/>
</dbReference>
<dbReference type="InterPro" id="IPR053545">
    <property type="entry name" value="Enoyl-CoA_hydratase-like"/>
</dbReference>
<dbReference type="Proteomes" id="UP001246372">
    <property type="component" value="Unassembled WGS sequence"/>
</dbReference>
<name>A0ABU3PI52_9BURK</name>
<keyword evidence="2" id="KW-1185">Reference proteome</keyword>
<dbReference type="GO" id="GO:0004300">
    <property type="term" value="F:enoyl-CoA hydratase activity"/>
    <property type="evidence" value="ECO:0007669"/>
    <property type="project" value="UniProtKB-EC"/>
</dbReference>
<dbReference type="EC" id="4.2.1.17" evidence="1"/>
<dbReference type="InterPro" id="IPR029045">
    <property type="entry name" value="ClpP/crotonase-like_dom_sf"/>
</dbReference>
<accession>A0ABU3PI52</accession>
<dbReference type="Pfam" id="PF00378">
    <property type="entry name" value="ECH_1"/>
    <property type="match status" value="1"/>
</dbReference>
<dbReference type="Gene3D" id="3.90.226.10">
    <property type="entry name" value="2-enoyl-CoA Hydratase, Chain A, domain 1"/>
    <property type="match status" value="1"/>
</dbReference>
<gene>
    <name evidence="1" type="primary">dpgB</name>
    <name evidence="1" type="ORF">RQP53_22695</name>
</gene>
<dbReference type="NCBIfam" id="NF042431">
    <property type="entry name" value="EnCoAhydt_DpgB"/>
    <property type="match status" value="1"/>
</dbReference>
<proteinExistence type="predicted"/>
<evidence type="ECO:0000313" key="2">
    <source>
        <dbReference type="Proteomes" id="UP001246372"/>
    </source>
</evidence>
<comment type="caution">
    <text evidence="1">The sequence shown here is derived from an EMBL/GenBank/DDBJ whole genome shotgun (WGS) entry which is preliminary data.</text>
</comment>
<dbReference type="InterPro" id="IPR001753">
    <property type="entry name" value="Enoyl-CoA_hydra/iso"/>
</dbReference>
<reference evidence="1" key="1">
    <citation type="submission" date="2023-09" db="EMBL/GenBank/DDBJ databases">
        <title>Paucibacter sp. APW11 Genome sequencing and assembly.</title>
        <authorList>
            <person name="Kim I."/>
        </authorList>
    </citation>
    <scope>NUCLEOTIDE SEQUENCE</scope>
    <source>
        <strain evidence="1">APW11</strain>
    </source>
</reference>
<dbReference type="PANTHER" id="PTHR11941">
    <property type="entry name" value="ENOYL-COA HYDRATASE-RELATED"/>
    <property type="match status" value="1"/>
</dbReference>
<dbReference type="CDD" id="cd06558">
    <property type="entry name" value="crotonase-like"/>
    <property type="match status" value="1"/>
</dbReference>
<dbReference type="PANTHER" id="PTHR11941:SF54">
    <property type="entry name" value="ENOYL-COA HYDRATASE, MITOCHONDRIAL"/>
    <property type="match status" value="1"/>
</dbReference>
<evidence type="ECO:0000313" key="1">
    <source>
        <dbReference type="EMBL" id="MDT9002105.1"/>
    </source>
</evidence>